<dbReference type="Gene3D" id="3.40.109.10">
    <property type="entry name" value="NADH Oxidase"/>
    <property type="match status" value="1"/>
</dbReference>
<dbReference type="STRING" id="180978.B2G44_00975"/>
<dbReference type="RefSeq" id="WP_078122995.1">
    <property type="nucleotide sequence ID" value="NZ_JAOSJG010000005.1"/>
</dbReference>
<sequence length="209" mass="24485">MKIKTIRSFNPDHQIPIKIWQTIFQEIRYTPSSFDLQPWRFFIITKSTDKEKLKKCMIGNIPQTTNSSAIIILCGNINKVQDASYIYNNKLKHKNISLIQKEIILKKIQKHYHNMNPKTLKNEIFFECGLIACNLVITLQHFNYNTCFMGGCYFDKLNELFNIEKKYIPIILIAVGQSNNKDKIESTINKNIENSIPFKLTINDFVNFL</sequence>
<proteinExistence type="inferred from homology"/>
<dbReference type="AlphaFoldDB" id="A0A1S9M1V7"/>
<comment type="similarity">
    <text evidence="1">Belongs to the nitroreductase family.</text>
</comment>
<organism evidence="5 6">
    <name type="scientific">Candidatus Phytoplasma citri</name>
    <dbReference type="NCBI Taxonomy" id="180978"/>
    <lineage>
        <taxon>Bacteria</taxon>
        <taxon>Bacillati</taxon>
        <taxon>Mycoplasmatota</taxon>
        <taxon>Mollicutes</taxon>
        <taxon>Acholeplasmatales</taxon>
        <taxon>Acholeplasmataceae</taxon>
        <taxon>Candidatus Phytoplasma</taxon>
        <taxon>16SrII (Peanut WB group)</taxon>
    </lineage>
</organism>
<reference evidence="4 7" key="2">
    <citation type="journal article" date="2023" name="Int. J. Syst. Evol. Microbiol.">
        <title>The observation of taxonomic boundaries for the 16SrII and 16SrXXV phytoplasmas using genome-based delimitation.</title>
        <authorList>
            <person name="Rodrigues Jardim B."/>
            <person name="Tran-Nguyen L.T.T."/>
            <person name="Gambley C."/>
            <person name="Al-Sadi A.M."/>
            <person name="Al-Subhi A.M."/>
            <person name="Foissac X."/>
            <person name="Salar P."/>
            <person name="Cai H."/>
            <person name="Yang J.Y."/>
            <person name="Davis R."/>
            <person name="Jones L."/>
            <person name="Rodoni B."/>
            <person name="Constable F.E."/>
        </authorList>
    </citation>
    <scope>NUCLEOTIDE SEQUENCE [LARGE SCALE GENOMIC DNA]</scope>
    <source>
        <strain evidence="4">BAWM-OMN-P75</strain>
    </source>
</reference>
<dbReference type="Proteomes" id="UP001383392">
    <property type="component" value="Unassembled WGS sequence"/>
</dbReference>
<dbReference type="OrthoDB" id="9782629at2"/>
<reference evidence="5 6" key="1">
    <citation type="submission" date="2017-02" db="EMBL/GenBank/DDBJ databases">
        <title>A draft genome of 'Candidatus Phytoplasma aurantifolia' the agent of the witches-broom disease of lime.</title>
        <authorList>
            <person name="Foissac X."/>
            <person name="Carle P."/>
        </authorList>
    </citation>
    <scope>NUCLEOTIDE SEQUENCE [LARGE SCALE GENOMIC DNA]</scope>
    <source>
        <strain evidence="5 6">WBDL</strain>
    </source>
</reference>
<dbReference type="PANTHER" id="PTHR43673">
    <property type="entry name" value="NAD(P)H NITROREDUCTASE YDGI-RELATED"/>
    <property type="match status" value="1"/>
</dbReference>
<evidence type="ECO:0000313" key="7">
    <source>
        <dbReference type="Proteomes" id="UP001383392"/>
    </source>
</evidence>
<dbReference type="EMBL" id="JAOSJG010000005">
    <property type="protein sequence ID" value="MEK0309030.1"/>
    <property type="molecule type" value="Genomic_DNA"/>
</dbReference>
<keyword evidence="2" id="KW-0560">Oxidoreductase</keyword>
<evidence type="ECO:0000256" key="1">
    <source>
        <dbReference type="ARBA" id="ARBA00007118"/>
    </source>
</evidence>
<gene>
    <name evidence="5" type="ORF">B2G44_00975</name>
    <name evidence="4" type="ORF">OC712_00815</name>
</gene>
<evidence type="ECO:0000313" key="5">
    <source>
        <dbReference type="EMBL" id="OOP59287.1"/>
    </source>
</evidence>
<dbReference type="PANTHER" id="PTHR43673:SF10">
    <property type="entry name" value="NADH DEHYDROGENASE_NAD(P)H NITROREDUCTASE XCC3605-RELATED"/>
    <property type="match status" value="1"/>
</dbReference>
<accession>A0A1S9M1V7</accession>
<keyword evidence="7" id="KW-1185">Reference proteome</keyword>
<feature type="domain" description="Nitroreductase" evidence="3">
    <location>
        <begin position="4"/>
        <end position="176"/>
    </location>
</feature>
<comment type="caution">
    <text evidence="5">The sequence shown here is derived from an EMBL/GenBank/DDBJ whole genome shotgun (WGS) entry which is preliminary data.</text>
</comment>
<dbReference type="InterPro" id="IPR029479">
    <property type="entry name" value="Nitroreductase"/>
</dbReference>
<dbReference type="Proteomes" id="UP000189722">
    <property type="component" value="Unassembled WGS sequence"/>
</dbReference>
<dbReference type="Pfam" id="PF00881">
    <property type="entry name" value="Nitroreductase"/>
    <property type="match status" value="1"/>
</dbReference>
<dbReference type="SUPFAM" id="SSF55469">
    <property type="entry name" value="FMN-dependent nitroreductase-like"/>
    <property type="match status" value="1"/>
</dbReference>
<dbReference type="InterPro" id="IPR000415">
    <property type="entry name" value="Nitroreductase-like"/>
</dbReference>
<evidence type="ECO:0000313" key="4">
    <source>
        <dbReference type="EMBL" id="MEK0309030.1"/>
    </source>
</evidence>
<evidence type="ECO:0000256" key="2">
    <source>
        <dbReference type="ARBA" id="ARBA00023002"/>
    </source>
</evidence>
<protein>
    <submittedName>
        <fullName evidence="4 5">Nitroreductase</fullName>
    </submittedName>
</protein>
<evidence type="ECO:0000313" key="6">
    <source>
        <dbReference type="Proteomes" id="UP000189722"/>
    </source>
</evidence>
<evidence type="ECO:0000259" key="3">
    <source>
        <dbReference type="Pfam" id="PF00881"/>
    </source>
</evidence>
<name>A0A1S9M1V7_9MOLU</name>
<dbReference type="GO" id="GO:0016491">
    <property type="term" value="F:oxidoreductase activity"/>
    <property type="evidence" value="ECO:0007669"/>
    <property type="project" value="UniProtKB-KW"/>
</dbReference>
<dbReference type="EMBL" id="MWKN01000023">
    <property type="protein sequence ID" value="OOP59287.1"/>
    <property type="molecule type" value="Genomic_DNA"/>
</dbReference>